<feature type="transmembrane region" description="Helical" evidence="8">
    <location>
        <begin position="221"/>
        <end position="238"/>
    </location>
</feature>
<comment type="caution">
    <text evidence="10">The sequence shown here is derived from an EMBL/GenBank/DDBJ whole genome shotgun (WGS) entry which is preliminary data.</text>
</comment>
<sequence>MKKKEIFLLLAIILLAFALRLYKIDRPIADWHSWRQADTAAVARNFVKDGFNLLVPKYDDMSSQANGLDNPQGYRFVEFPVYNAIVAFVWKIAGNTEPIYARLTTVAFTLFSTIFLYLVVKKLSDLQTAALASFFFATLPYNVFYSSTVLPAPLMVSSLLALYFFFIKWLENDKKRLFLALSAIFASVAILTWPIALFFFLPLLYLSFNKYKWSFLKKVELWIFAILSLTPFIAWRIWMLNFPEGIPSWQFLLNDGNIRFKGAFFRWLIAERLGKLILTTSGFALFILGFLTKFKEKEASFYFLWLISTVIYFVIFASGNVRHDYYQIPAIPILAIFMANGTKLLFSYKSLNIQRIILPMLALFLIISTYAFGFYEIRGYYWINRPQIVEAGQAVDQLLPKDETVIAPYGGDAAFLYQTNRRGYPIVDRPLADFVHQGTKYLVSVDVSDSSIQNFAKNCKVIEQTDNYVIIELSLECIKK</sequence>
<feature type="domain" description="Glycosyltransferase RgtA/B/C/D-like" evidence="9">
    <location>
        <begin position="80"/>
        <end position="238"/>
    </location>
</feature>
<keyword evidence="5 8" id="KW-0812">Transmembrane</keyword>
<comment type="subcellular location">
    <subcellularLocation>
        <location evidence="1">Cell membrane</location>
        <topology evidence="1">Multi-pass membrane protein</topology>
    </subcellularLocation>
</comment>
<evidence type="ECO:0000256" key="4">
    <source>
        <dbReference type="ARBA" id="ARBA00022679"/>
    </source>
</evidence>
<evidence type="ECO:0000313" key="11">
    <source>
        <dbReference type="Proteomes" id="UP000176740"/>
    </source>
</evidence>
<dbReference type="Proteomes" id="UP000176740">
    <property type="component" value="Unassembled WGS sequence"/>
</dbReference>
<dbReference type="InterPro" id="IPR050297">
    <property type="entry name" value="LipidA_mod_glycosyltrf_83"/>
</dbReference>
<dbReference type="PANTHER" id="PTHR33908">
    <property type="entry name" value="MANNOSYLTRANSFERASE YKCB-RELATED"/>
    <property type="match status" value="1"/>
</dbReference>
<accession>A0A1F5H430</accession>
<evidence type="ECO:0000256" key="3">
    <source>
        <dbReference type="ARBA" id="ARBA00022676"/>
    </source>
</evidence>
<dbReference type="PANTHER" id="PTHR33908:SF11">
    <property type="entry name" value="MEMBRANE PROTEIN"/>
    <property type="match status" value="1"/>
</dbReference>
<organism evidence="10 11">
    <name type="scientific">Candidatus Curtissbacteria bacterium RIFCSPLOWO2_01_FULL_38_11b</name>
    <dbReference type="NCBI Taxonomy" id="1797725"/>
    <lineage>
        <taxon>Bacteria</taxon>
        <taxon>Candidatus Curtissiibacteriota</taxon>
    </lineage>
</organism>
<proteinExistence type="predicted"/>
<evidence type="ECO:0000259" key="9">
    <source>
        <dbReference type="Pfam" id="PF13231"/>
    </source>
</evidence>
<dbReference type="GO" id="GO:0016763">
    <property type="term" value="F:pentosyltransferase activity"/>
    <property type="evidence" value="ECO:0007669"/>
    <property type="project" value="TreeGrafter"/>
</dbReference>
<keyword evidence="4" id="KW-0808">Transferase</keyword>
<reference evidence="10 11" key="1">
    <citation type="journal article" date="2016" name="Nat. Commun.">
        <title>Thousands of microbial genomes shed light on interconnected biogeochemical processes in an aquifer system.</title>
        <authorList>
            <person name="Anantharaman K."/>
            <person name="Brown C.T."/>
            <person name="Hug L.A."/>
            <person name="Sharon I."/>
            <person name="Castelle C.J."/>
            <person name="Probst A.J."/>
            <person name="Thomas B.C."/>
            <person name="Singh A."/>
            <person name="Wilkins M.J."/>
            <person name="Karaoz U."/>
            <person name="Brodie E.L."/>
            <person name="Williams K.H."/>
            <person name="Hubbard S.S."/>
            <person name="Banfield J.F."/>
        </authorList>
    </citation>
    <scope>NUCLEOTIDE SEQUENCE [LARGE SCALE GENOMIC DNA]</scope>
</reference>
<evidence type="ECO:0000256" key="7">
    <source>
        <dbReference type="ARBA" id="ARBA00023136"/>
    </source>
</evidence>
<feature type="transmembrane region" description="Helical" evidence="8">
    <location>
        <begin position="330"/>
        <end position="350"/>
    </location>
</feature>
<dbReference type="Pfam" id="PF13231">
    <property type="entry name" value="PMT_2"/>
    <property type="match status" value="1"/>
</dbReference>
<feature type="transmembrane region" description="Helical" evidence="8">
    <location>
        <begin position="99"/>
        <end position="119"/>
    </location>
</feature>
<keyword evidence="6 8" id="KW-1133">Transmembrane helix</keyword>
<dbReference type="AlphaFoldDB" id="A0A1F5H430"/>
<keyword evidence="2" id="KW-1003">Cell membrane</keyword>
<dbReference type="EMBL" id="MFBO01000003">
    <property type="protein sequence ID" value="OGD98848.1"/>
    <property type="molecule type" value="Genomic_DNA"/>
</dbReference>
<feature type="transmembrane region" description="Helical" evidence="8">
    <location>
        <begin position="276"/>
        <end position="294"/>
    </location>
</feature>
<dbReference type="STRING" id="1797725.A3A49_02880"/>
<feature type="transmembrane region" description="Helical" evidence="8">
    <location>
        <begin position="177"/>
        <end position="201"/>
    </location>
</feature>
<keyword evidence="7 8" id="KW-0472">Membrane</keyword>
<evidence type="ECO:0000256" key="2">
    <source>
        <dbReference type="ARBA" id="ARBA00022475"/>
    </source>
</evidence>
<gene>
    <name evidence="10" type="ORF">A3A49_02880</name>
</gene>
<dbReference type="GO" id="GO:0005886">
    <property type="term" value="C:plasma membrane"/>
    <property type="evidence" value="ECO:0007669"/>
    <property type="project" value="UniProtKB-SubCell"/>
</dbReference>
<name>A0A1F5H430_9BACT</name>
<keyword evidence="3" id="KW-0328">Glycosyltransferase</keyword>
<evidence type="ECO:0000313" key="10">
    <source>
        <dbReference type="EMBL" id="OGD98848.1"/>
    </source>
</evidence>
<feature type="transmembrane region" description="Helical" evidence="8">
    <location>
        <begin position="150"/>
        <end position="170"/>
    </location>
</feature>
<evidence type="ECO:0000256" key="8">
    <source>
        <dbReference type="SAM" id="Phobius"/>
    </source>
</evidence>
<feature type="transmembrane region" description="Helical" evidence="8">
    <location>
        <begin position="300"/>
        <end position="318"/>
    </location>
</feature>
<protein>
    <recommendedName>
        <fullName evidence="9">Glycosyltransferase RgtA/B/C/D-like domain-containing protein</fullName>
    </recommendedName>
</protein>
<evidence type="ECO:0000256" key="1">
    <source>
        <dbReference type="ARBA" id="ARBA00004651"/>
    </source>
</evidence>
<dbReference type="InterPro" id="IPR038731">
    <property type="entry name" value="RgtA/B/C-like"/>
</dbReference>
<dbReference type="GO" id="GO:0009103">
    <property type="term" value="P:lipopolysaccharide biosynthetic process"/>
    <property type="evidence" value="ECO:0007669"/>
    <property type="project" value="UniProtKB-ARBA"/>
</dbReference>
<evidence type="ECO:0000256" key="5">
    <source>
        <dbReference type="ARBA" id="ARBA00022692"/>
    </source>
</evidence>
<evidence type="ECO:0000256" key="6">
    <source>
        <dbReference type="ARBA" id="ARBA00022989"/>
    </source>
</evidence>
<feature type="transmembrane region" description="Helical" evidence="8">
    <location>
        <begin position="356"/>
        <end position="375"/>
    </location>
</feature>